<evidence type="ECO:0000259" key="1">
    <source>
        <dbReference type="PROSITE" id="PS50943"/>
    </source>
</evidence>
<dbReference type="AlphaFoldDB" id="A0A3B1AL92"/>
<gene>
    <name evidence="2" type="ORF">MNBD_ALPHA03-2002</name>
</gene>
<proteinExistence type="predicted"/>
<dbReference type="Gene3D" id="2.10.109.10">
    <property type="entry name" value="Umud Fragment, subunit A"/>
    <property type="match status" value="1"/>
</dbReference>
<dbReference type="Gene3D" id="1.10.260.40">
    <property type="entry name" value="lambda repressor-like DNA-binding domains"/>
    <property type="match status" value="1"/>
</dbReference>
<sequence length="223" mass="24532">MDQISDRLKSVRTQRALTQHQMAEVLGVPYRTLQDNERGRVQPGATTLAAYAAVGVDLNWLVTGLEHSQLAPMAQPVNELQIKKHSVMTMKPFLNGTISTANKLIQPDGKVAVISYELLPRRGRGTSKLGGLHWVIQRDQSMAPDIPKGSKLIIDMGSLLKVRSGIYLVGLGQNSLARHLTPTEEGHVVITTADGRVESVVLKKDIQSLNILGRVLYIIRQCK</sequence>
<dbReference type="PROSITE" id="PS50943">
    <property type="entry name" value="HTH_CROC1"/>
    <property type="match status" value="1"/>
</dbReference>
<dbReference type="SMART" id="SM00530">
    <property type="entry name" value="HTH_XRE"/>
    <property type="match status" value="1"/>
</dbReference>
<organism evidence="2">
    <name type="scientific">hydrothermal vent metagenome</name>
    <dbReference type="NCBI Taxonomy" id="652676"/>
    <lineage>
        <taxon>unclassified sequences</taxon>
        <taxon>metagenomes</taxon>
        <taxon>ecological metagenomes</taxon>
    </lineage>
</organism>
<protein>
    <recommendedName>
        <fullName evidence="1">HTH cro/C1-type domain-containing protein</fullName>
    </recommendedName>
</protein>
<evidence type="ECO:0000313" key="2">
    <source>
        <dbReference type="EMBL" id="VAX06686.1"/>
    </source>
</evidence>
<dbReference type="CDD" id="cd00093">
    <property type="entry name" value="HTH_XRE"/>
    <property type="match status" value="1"/>
</dbReference>
<dbReference type="EMBL" id="UOFW01000177">
    <property type="protein sequence ID" value="VAX06686.1"/>
    <property type="molecule type" value="Genomic_DNA"/>
</dbReference>
<dbReference type="InterPro" id="IPR010982">
    <property type="entry name" value="Lambda_DNA-bd_dom_sf"/>
</dbReference>
<feature type="domain" description="HTH cro/C1-type" evidence="1">
    <location>
        <begin position="8"/>
        <end position="61"/>
    </location>
</feature>
<dbReference type="InterPro" id="IPR001387">
    <property type="entry name" value="Cro/C1-type_HTH"/>
</dbReference>
<name>A0A3B1AL92_9ZZZZ</name>
<dbReference type="Pfam" id="PF01381">
    <property type="entry name" value="HTH_3"/>
    <property type="match status" value="1"/>
</dbReference>
<dbReference type="InterPro" id="IPR036286">
    <property type="entry name" value="LexA/Signal_pep-like_sf"/>
</dbReference>
<dbReference type="SUPFAM" id="SSF51306">
    <property type="entry name" value="LexA/Signal peptidase"/>
    <property type="match status" value="1"/>
</dbReference>
<dbReference type="SUPFAM" id="SSF47413">
    <property type="entry name" value="lambda repressor-like DNA-binding domains"/>
    <property type="match status" value="1"/>
</dbReference>
<accession>A0A3B1AL92</accession>
<reference evidence="2" key="1">
    <citation type="submission" date="2018-06" db="EMBL/GenBank/DDBJ databases">
        <authorList>
            <person name="Zhirakovskaya E."/>
        </authorList>
    </citation>
    <scope>NUCLEOTIDE SEQUENCE</scope>
</reference>
<dbReference type="GO" id="GO:0003677">
    <property type="term" value="F:DNA binding"/>
    <property type="evidence" value="ECO:0007669"/>
    <property type="project" value="InterPro"/>
</dbReference>